<dbReference type="NCBIfam" id="TIGR00182">
    <property type="entry name" value="plsX"/>
    <property type="match status" value="1"/>
</dbReference>
<dbReference type="EMBL" id="LBHU01000003">
    <property type="protein sequence ID" value="KLI63183.1"/>
    <property type="molecule type" value="Genomic_DNA"/>
</dbReference>
<keyword evidence="4 10" id="KW-0808">Transferase</keyword>
<reference evidence="11 12" key="1">
    <citation type="submission" date="2015-04" db="EMBL/GenBank/DDBJ databases">
        <title>The draft genome sequence of Erythrobacter marinus HWDM-33.</title>
        <authorList>
            <person name="Zhuang L."/>
            <person name="Liu Y."/>
            <person name="Shao Z."/>
        </authorList>
    </citation>
    <scope>NUCLEOTIDE SEQUENCE [LARGE SCALE GENOMIC DNA]</scope>
    <source>
        <strain evidence="11 12">HWDM-33</strain>
    </source>
</reference>
<name>A0A0H0XKN2_9SPHN</name>
<dbReference type="OrthoDB" id="9806408at2"/>
<evidence type="ECO:0000256" key="1">
    <source>
        <dbReference type="ARBA" id="ARBA00001232"/>
    </source>
</evidence>
<protein>
    <recommendedName>
        <fullName evidence="8 10">Phosphate acyltransferase</fullName>
        <ecNumber evidence="8 10">2.3.1.274</ecNumber>
    </recommendedName>
    <alternativeName>
        <fullName evidence="10">Acyl-ACP phosphotransacylase</fullName>
    </alternativeName>
    <alternativeName>
        <fullName evidence="10">Acyl-[acyl-carrier-protein]--phosphate acyltransferase</fullName>
    </alternativeName>
    <alternativeName>
        <fullName evidence="10">Phosphate-acyl-ACP acyltransferase</fullName>
    </alternativeName>
</protein>
<keyword evidence="7 10" id="KW-1208">Phospholipid metabolism</keyword>
<evidence type="ECO:0000256" key="10">
    <source>
        <dbReference type="HAMAP-Rule" id="MF_00019"/>
    </source>
</evidence>
<keyword evidence="2 10" id="KW-0963">Cytoplasm</keyword>
<evidence type="ECO:0000256" key="6">
    <source>
        <dbReference type="ARBA" id="ARBA00023209"/>
    </source>
</evidence>
<accession>A0A0H0XKN2</accession>
<evidence type="ECO:0000256" key="5">
    <source>
        <dbReference type="ARBA" id="ARBA00023098"/>
    </source>
</evidence>
<dbReference type="Gene3D" id="3.40.718.10">
    <property type="entry name" value="Isopropylmalate Dehydrogenase"/>
    <property type="match status" value="1"/>
</dbReference>
<keyword evidence="5 10" id="KW-0443">Lipid metabolism</keyword>
<evidence type="ECO:0000313" key="12">
    <source>
        <dbReference type="Proteomes" id="UP000053455"/>
    </source>
</evidence>
<dbReference type="PATRIC" id="fig|874156.12.peg.2235"/>
<evidence type="ECO:0000256" key="9">
    <source>
        <dbReference type="ARBA" id="ARBA00046608"/>
    </source>
</evidence>
<organism evidence="11 12">
    <name type="scientific">Aurantiacibacter marinus</name>
    <dbReference type="NCBI Taxonomy" id="874156"/>
    <lineage>
        <taxon>Bacteria</taxon>
        <taxon>Pseudomonadati</taxon>
        <taxon>Pseudomonadota</taxon>
        <taxon>Alphaproteobacteria</taxon>
        <taxon>Sphingomonadales</taxon>
        <taxon>Erythrobacteraceae</taxon>
        <taxon>Aurantiacibacter</taxon>
    </lineage>
</organism>
<dbReference type="STRING" id="874156.GCA_001021555_02257"/>
<dbReference type="RefSeq" id="WP_047094075.1">
    <property type="nucleotide sequence ID" value="NZ_LBHU01000003.1"/>
</dbReference>
<dbReference type="EC" id="2.3.1.274" evidence="8 10"/>
<comment type="function">
    <text evidence="10">Catalyzes the reversible formation of acyl-phosphate (acyl-PO(4)) from acyl-[acyl-carrier-protein] (acyl-ACP). This enzyme utilizes acyl-ACP as fatty acyl donor, but not acyl-CoA.</text>
</comment>
<dbReference type="InterPro" id="IPR012281">
    <property type="entry name" value="Phospholipid_synth_PlsX-like"/>
</dbReference>
<dbReference type="PANTHER" id="PTHR30100:SF1">
    <property type="entry name" value="PHOSPHATE ACYLTRANSFERASE"/>
    <property type="match status" value="1"/>
</dbReference>
<evidence type="ECO:0000256" key="3">
    <source>
        <dbReference type="ARBA" id="ARBA00022516"/>
    </source>
</evidence>
<keyword evidence="3 10" id="KW-0444">Lipid biosynthesis</keyword>
<keyword evidence="12" id="KW-1185">Reference proteome</keyword>
<dbReference type="Pfam" id="PF02504">
    <property type="entry name" value="FA_synthesis"/>
    <property type="match status" value="1"/>
</dbReference>
<evidence type="ECO:0000256" key="8">
    <source>
        <dbReference type="ARBA" id="ARBA00024069"/>
    </source>
</evidence>
<sequence>MSLPRIAIDAMGGDEGVRVMVHGAAMARRRHDKFSFLLVGDEAQIKSALEEHPNLRGASEILHCEGVVEGDEKPSRAIRRAKTTSMGLAIEAVKNGDCGAAVSAGNTGALMAMGKIALRTMPGIDRPALAGLMPTLLEDDVVMLDLGANTDCDARNLVQFAIMGAAYSRIVTGKAAPRVRLLNIGTESIKGTDDLRQASQRLQDATGLAMQFDGFIEADKINRGEVDVVVTDGFSGNIALKAIEGSARFVTDLLRTAFTSSLRSKIGFLVSRPATELLKHHLDPNNHNGGVFLGLNGVIVKSHGSANAQGVGNAVDVAARLLEDNITQRIMADLAEVEAEMNGNAQGASSPDAGGGPSK</sequence>
<comment type="catalytic activity">
    <reaction evidence="1 10">
        <text>a fatty acyl-[ACP] + phosphate = an acyl phosphate + holo-[ACP]</text>
        <dbReference type="Rhea" id="RHEA:42292"/>
        <dbReference type="Rhea" id="RHEA-COMP:9685"/>
        <dbReference type="Rhea" id="RHEA-COMP:14125"/>
        <dbReference type="ChEBI" id="CHEBI:43474"/>
        <dbReference type="ChEBI" id="CHEBI:59918"/>
        <dbReference type="ChEBI" id="CHEBI:64479"/>
        <dbReference type="ChEBI" id="CHEBI:138651"/>
        <dbReference type="EC" id="2.3.1.274"/>
    </reaction>
</comment>
<dbReference type="Proteomes" id="UP000053455">
    <property type="component" value="Unassembled WGS sequence"/>
</dbReference>
<comment type="caution">
    <text evidence="11">The sequence shown here is derived from an EMBL/GenBank/DDBJ whole genome shotgun (WGS) entry which is preliminary data.</text>
</comment>
<evidence type="ECO:0000256" key="4">
    <source>
        <dbReference type="ARBA" id="ARBA00022679"/>
    </source>
</evidence>
<evidence type="ECO:0000313" key="11">
    <source>
        <dbReference type="EMBL" id="KLI63183.1"/>
    </source>
</evidence>
<comment type="pathway">
    <text evidence="10">Lipid metabolism; phospholipid metabolism.</text>
</comment>
<keyword evidence="6 10" id="KW-0594">Phospholipid biosynthesis</keyword>
<evidence type="ECO:0000256" key="7">
    <source>
        <dbReference type="ARBA" id="ARBA00023264"/>
    </source>
</evidence>
<dbReference type="AlphaFoldDB" id="A0A0H0XKN2"/>
<keyword evidence="11" id="KW-0012">Acyltransferase</keyword>
<dbReference type="GO" id="GO:0043811">
    <property type="term" value="F:phosphate:acyl-[acyl carrier protein] acyltransferase activity"/>
    <property type="evidence" value="ECO:0007669"/>
    <property type="project" value="UniProtKB-UniRule"/>
</dbReference>
<evidence type="ECO:0000256" key="2">
    <source>
        <dbReference type="ARBA" id="ARBA00022490"/>
    </source>
</evidence>
<dbReference type="GO" id="GO:0005737">
    <property type="term" value="C:cytoplasm"/>
    <property type="evidence" value="ECO:0007669"/>
    <property type="project" value="UniProtKB-SubCell"/>
</dbReference>
<comment type="subunit">
    <text evidence="9 10">Homodimer. Probably interacts with PlsY.</text>
</comment>
<dbReference type="GO" id="GO:0008654">
    <property type="term" value="P:phospholipid biosynthetic process"/>
    <property type="evidence" value="ECO:0007669"/>
    <property type="project" value="UniProtKB-KW"/>
</dbReference>
<dbReference type="SUPFAM" id="SSF53659">
    <property type="entry name" value="Isocitrate/Isopropylmalate dehydrogenase-like"/>
    <property type="match status" value="1"/>
</dbReference>
<comment type="similarity">
    <text evidence="10">Belongs to the PlsX family.</text>
</comment>
<proteinExistence type="inferred from homology"/>
<dbReference type="UniPathway" id="UPA00085"/>
<dbReference type="PIRSF" id="PIRSF002465">
    <property type="entry name" value="Phsphlp_syn_PlsX"/>
    <property type="match status" value="1"/>
</dbReference>
<dbReference type="HAMAP" id="MF_00019">
    <property type="entry name" value="PlsX"/>
    <property type="match status" value="1"/>
</dbReference>
<comment type="subcellular location">
    <subcellularLocation>
        <location evidence="10">Cytoplasm</location>
    </subcellularLocation>
    <text evidence="10">Associated with the membrane possibly through PlsY.</text>
</comment>
<dbReference type="InterPro" id="IPR003664">
    <property type="entry name" value="FA_synthesis"/>
</dbReference>
<dbReference type="PANTHER" id="PTHR30100">
    <property type="entry name" value="FATTY ACID/PHOSPHOLIPID SYNTHESIS PROTEIN PLSX"/>
    <property type="match status" value="1"/>
</dbReference>
<gene>
    <name evidence="10" type="primary">plsX</name>
    <name evidence="11" type="ORF">AAV99_10895</name>
</gene>
<dbReference type="GO" id="GO:0006633">
    <property type="term" value="P:fatty acid biosynthetic process"/>
    <property type="evidence" value="ECO:0007669"/>
    <property type="project" value="UniProtKB-UniRule"/>
</dbReference>